<dbReference type="RefSeq" id="WP_378160644.1">
    <property type="nucleotide sequence ID" value="NZ_JBHSBU010000001.1"/>
</dbReference>
<dbReference type="PROSITE" id="PS51352">
    <property type="entry name" value="THIOREDOXIN_2"/>
    <property type="match status" value="1"/>
</dbReference>
<evidence type="ECO:0000259" key="8">
    <source>
        <dbReference type="PROSITE" id="PS51352"/>
    </source>
</evidence>
<keyword evidence="2" id="KW-0813">Transport</keyword>
<proteinExistence type="inferred from homology"/>
<evidence type="ECO:0000256" key="2">
    <source>
        <dbReference type="ARBA" id="ARBA00022448"/>
    </source>
</evidence>
<evidence type="ECO:0000256" key="1">
    <source>
        <dbReference type="ARBA" id="ARBA00008987"/>
    </source>
</evidence>
<comment type="caution">
    <text evidence="9">The sequence shown here is derived from an EMBL/GenBank/DDBJ whole genome shotgun (WGS) entry which is preliminary data.</text>
</comment>
<dbReference type="InterPro" id="IPR005746">
    <property type="entry name" value="Thioredoxin"/>
</dbReference>
<dbReference type="SUPFAM" id="SSF52833">
    <property type="entry name" value="Thioredoxin-like"/>
    <property type="match status" value="1"/>
</dbReference>
<dbReference type="EMBL" id="JBHSBU010000001">
    <property type="protein sequence ID" value="MFC4158213.1"/>
    <property type="molecule type" value="Genomic_DNA"/>
</dbReference>
<evidence type="ECO:0000256" key="7">
    <source>
        <dbReference type="NCBIfam" id="TIGR01068"/>
    </source>
</evidence>
<dbReference type="NCBIfam" id="TIGR01068">
    <property type="entry name" value="thioredoxin"/>
    <property type="match status" value="1"/>
</dbReference>
<keyword evidence="3" id="KW-0479">Metal-binding</keyword>
<feature type="domain" description="Thioredoxin" evidence="8">
    <location>
        <begin position="24"/>
        <end position="145"/>
    </location>
</feature>
<comment type="similarity">
    <text evidence="1">Belongs to the thioredoxin family.</text>
</comment>
<keyword evidence="5" id="KW-1015">Disulfide bond</keyword>
<protein>
    <recommendedName>
        <fullName evidence="7">Thioredoxin</fullName>
    </recommendedName>
</protein>
<evidence type="ECO:0000256" key="6">
    <source>
        <dbReference type="ARBA" id="ARBA00023284"/>
    </source>
</evidence>
<reference evidence="10" key="1">
    <citation type="journal article" date="2019" name="Int. J. Syst. Evol. Microbiol.">
        <title>The Global Catalogue of Microorganisms (GCM) 10K type strain sequencing project: providing services to taxonomists for standard genome sequencing and annotation.</title>
        <authorList>
            <consortium name="The Broad Institute Genomics Platform"/>
            <consortium name="The Broad Institute Genome Sequencing Center for Infectious Disease"/>
            <person name="Wu L."/>
            <person name="Ma J."/>
        </authorList>
    </citation>
    <scope>NUCLEOTIDE SEQUENCE [LARGE SCALE GENOMIC DNA]</scope>
    <source>
        <strain evidence="10">LMG 29894</strain>
    </source>
</reference>
<evidence type="ECO:0000256" key="3">
    <source>
        <dbReference type="ARBA" id="ARBA00022723"/>
    </source>
</evidence>
<accession>A0ABV8MM94</accession>
<dbReference type="InterPro" id="IPR017937">
    <property type="entry name" value="Thioredoxin_CS"/>
</dbReference>
<evidence type="ECO:0000313" key="9">
    <source>
        <dbReference type="EMBL" id="MFC4158213.1"/>
    </source>
</evidence>
<dbReference type="Pfam" id="PF00085">
    <property type="entry name" value="Thioredoxin"/>
    <property type="match status" value="1"/>
</dbReference>
<dbReference type="NCBIfam" id="NF008229">
    <property type="entry name" value="PRK10996.1"/>
    <property type="match status" value="1"/>
</dbReference>
<organism evidence="9 10">
    <name type="scientific">Chitinimonas lacunae</name>
    <dbReference type="NCBI Taxonomy" id="1963018"/>
    <lineage>
        <taxon>Bacteria</taxon>
        <taxon>Pseudomonadati</taxon>
        <taxon>Pseudomonadota</taxon>
        <taxon>Betaproteobacteria</taxon>
        <taxon>Neisseriales</taxon>
        <taxon>Chitinibacteraceae</taxon>
        <taxon>Chitinimonas</taxon>
    </lineage>
</organism>
<dbReference type="Proteomes" id="UP001595791">
    <property type="component" value="Unassembled WGS sequence"/>
</dbReference>
<dbReference type="PRINTS" id="PR00421">
    <property type="entry name" value="THIOREDOXIN"/>
</dbReference>
<keyword evidence="10" id="KW-1185">Reference proteome</keyword>
<dbReference type="CDD" id="cd02947">
    <property type="entry name" value="TRX_family"/>
    <property type="match status" value="1"/>
</dbReference>
<evidence type="ECO:0000256" key="5">
    <source>
        <dbReference type="ARBA" id="ARBA00023157"/>
    </source>
</evidence>
<dbReference type="InterPro" id="IPR013766">
    <property type="entry name" value="Thioredoxin_domain"/>
</dbReference>
<evidence type="ECO:0000256" key="4">
    <source>
        <dbReference type="ARBA" id="ARBA00022982"/>
    </source>
</evidence>
<dbReference type="Pfam" id="PF21352">
    <property type="entry name" value="Zn_ribbon_Thio2"/>
    <property type="match status" value="1"/>
</dbReference>
<dbReference type="InterPro" id="IPR036249">
    <property type="entry name" value="Thioredoxin-like_sf"/>
</dbReference>
<keyword evidence="4" id="KW-0249">Electron transport</keyword>
<dbReference type="PANTHER" id="PTHR45663">
    <property type="entry name" value="GEO12009P1"/>
    <property type="match status" value="1"/>
</dbReference>
<dbReference type="Gene3D" id="3.40.30.10">
    <property type="entry name" value="Glutaredoxin"/>
    <property type="match status" value="1"/>
</dbReference>
<keyword evidence="6" id="KW-0676">Redox-active center</keyword>
<dbReference type="PANTHER" id="PTHR45663:SF40">
    <property type="entry name" value="THIOREDOXIN 2"/>
    <property type="match status" value="1"/>
</dbReference>
<gene>
    <name evidence="9" type="primary">trxC</name>
    <name evidence="9" type="ORF">ACFOW7_02455</name>
</gene>
<dbReference type="InterPro" id="IPR049299">
    <property type="entry name" value="Thio2_N"/>
</dbReference>
<dbReference type="PROSITE" id="PS00194">
    <property type="entry name" value="THIOREDOXIN_1"/>
    <property type="match status" value="1"/>
</dbReference>
<sequence>MSTSTLQLDCPHCHTTNRIPEARVNDGPRCGACKAPILSGAPLSLTQANFMPLARSLDKPLLVDFWAPWCAPCRSFAPTYSQVAQQRNDVVFAKVDTEAESFLGQQFGIRSIPTLALFKRGQELARISGALPASELGRWIDTASNS</sequence>
<name>A0ABV8MM94_9NEIS</name>
<dbReference type="Gene3D" id="2.30.30.380">
    <property type="entry name" value="Zn-finger domain of Sec23/24"/>
    <property type="match status" value="1"/>
</dbReference>
<evidence type="ECO:0000313" key="10">
    <source>
        <dbReference type="Proteomes" id="UP001595791"/>
    </source>
</evidence>